<dbReference type="SUPFAM" id="SSF54523">
    <property type="entry name" value="Pili subunits"/>
    <property type="match status" value="1"/>
</dbReference>
<evidence type="ECO:0000256" key="1">
    <source>
        <dbReference type="SAM" id="Phobius"/>
    </source>
</evidence>
<dbReference type="InterPro" id="IPR012902">
    <property type="entry name" value="N_methyl_site"/>
</dbReference>
<dbReference type="Pfam" id="PF08334">
    <property type="entry name" value="T2SSG"/>
    <property type="match status" value="1"/>
</dbReference>
<accession>A0ABU1AHN0</accession>
<keyword evidence="1" id="KW-0472">Membrane</keyword>
<evidence type="ECO:0000313" key="4">
    <source>
        <dbReference type="Proteomes" id="UP001243717"/>
    </source>
</evidence>
<dbReference type="Proteomes" id="UP001243717">
    <property type="component" value="Unassembled WGS sequence"/>
</dbReference>
<organism evidence="3 4">
    <name type="scientific">Thalassobacterium sedimentorum</name>
    <dbReference type="NCBI Taxonomy" id="3041258"/>
    <lineage>
        <taxon>Bacteria</taxon>
        <taxon>Pseudomonadati</taxon>
        <taxon>Verrucomicrobiota</taxon>
        <taxon>Opitutia</taxon>
        <taxon>Puniceicoccales</taxon>
        <taxon>Coraliomargaritaceae</taxon>
        <taxon>Thalassobacterium</taxon>
    </lineage>
</organism>
<keyword evidence="1" id="KW-0812">Transmembrane</keyword>
<evidence type="ECO:0000259" key="2">
    <source>
        <dbReference type="Pfam" id="PF08334"/>
    </source>
</evidence>
<reference evidence="3 4" key="1">
    <citation type="submission" date="2023-04" db="EMBL/GenBank/DDBJ databases">
        <title>A novel bacteria isolated from coastal sediment.</title>
        <authorList>
            <person name="Liu X.-J."/>
            <person name="Du Z.-J."/>
        </authorList>
    </citation>
    <scope>NUCLEOTIDE SEQUENCE [LARGE SCALE GENOMIC DNA]</scope>
    <source>
        <strain evidence="3 4">SDUM461004</strain>
    </source>
</reference>
<proteinExistence type="predicted"/>
<dbReference type="InterPro" id="IPR013545">
    <property type="entry name" value="T2SS_protein-GspG_C"/>
</dbReference>
<dbReference type="RefSeq" id="WP_308984181.1">
    <property type="nucleotide sequence ID" value="NZ_JARXIC010000005.1"/>
</dbReference>
<comment type="caution">
    <text evidence="3">The sequence shown here is derived from an EMBL/GenBank/DDBJ whole genome shotgun (WGS) entry which is preliminary data.</text>
</comment>
<evidence type="ECO:0000313" key="3">
    <source>
        <dbReference type="EMBL" id="MDQ8193698.1"/>
    </source>
</evidence>
<dbReference type="Gene3D" id="3.30.700.10">
    <property type="entry name" value="Glycoprotein, Type 4 Pilin"/>
    <property type="match status" value="1"/>
</dbReference>
<protein>
    <submittedName>
        <fullName evidence="3">Type II secretion system major pseudopilin GspG</fullName>
    </submittedName>
</protein>
<gene>
    <name evidence="3" type="primary">gspG</name>
    <name evidence="3" type="ORF">QEH59_04645</name>
</gene>
<dbReference type="Pfam" id="PF07963">
    <property type="entry name" value="N_methyl"/>
    <property type="match status" value="1"/>
</dbReference>
<keyword evidence="1" id="KW-1133">Transmembrane helix</keyword>
<feature type="domain" description="Type II secretion system protein GspG C-terminal" evidence="2">
    <location>
        <begin position="46"/>
        <end position="141"/>
    </location>
</feature>
<dbReference type="NCBIfam" id="TIGR01710">
    <property type="entry name" value="typeII_sec_gspG"/>
    <property type="match status" value="1"/>
</dbReference>
<dbReference type="InterPro" id="IPR045584">
    <property type="entry name" value="Pilin-like"/>
</dbReference>
<feature type="transmembrane region" description="Helical" evidence="1">
    <location>
        <begin position="13"/>
        <end position="35"/>
    </location>
</feature>
<dbReference type="NCBIfam" id="TIGR02532">
    <property type="entry name" value="IV_pilin_GFxxxE"/>
    <property type="match status" value="1"/>
</dbReference>
<name>A0ABU1AHN0_9BACT</name>
<sequence>MIQKQPNPNSKKAAFTLLEVLIAIALLAAIAALLISNLDKILGGGNKEIARIFVEETLETPLMTYRIHMGNYPSTEQGLAVLMKKPSDEAVNWQGPYVKKLSNDPWGKPYQYAFPGTHNTDSYDIWSWGPDGVESGDDIGNWSKVKDEDDL</sequence>
<dbReference type="EMBL" id="JARXIC010000005">
    <property type="protein sequence ID" value="MDQ8193698.1"/>
    <property type="molecule type" value="Genomic_DNA"/>
</dbReference>
<keyword evidence="4" id="KW-1185">Reference proteome</keyword>
<dbReference type="InterPro" id="IPR010054">
    <property type="entry name" value="Type2_sec_GspG"/>
</dbReference>